<organism evidence="3 4">
    <name type="scientific">Dyadobacter sandarakinus</name>
    <dbReference type="NCBI Taxonomy" id="2747268"/>
    <lineage>
        <taxon>Bacteria</taxon>
        <taxon>Pseudomonadati</taxon>
        <taxon>Bacteroidota</taxon>
        <taxon>Cytophagia</taxon>
        <taxon>Cytophagales</taxon>
        <taxon>Spirosomataceae</taxon>
        <taxon>Dyadobacter</taxon>
    </lineage>
</organism>
<dbReference type="PANTHER" id="PTHR21222">
    <property type="entry name" value="MIT DOMAIN-CONTAINING PROTEIN 1"/>
    <property type="match status" value="1"/>
</dbReference>
<keyword evidence="4" id="KW-1185">Reference proteome</keyword>
<dbReference type="EMBL" id="CP056775">
    <property type="protein sequence ID" value="QRQ99506.1"/>
    <property type="molecule type" value="Genomic_DNA"/>
</dbReference>
<dbReference type="InterPro" id="IPR052817">
    <property type="entry name" value="MIT_domain_contain_protein1"/>
</dbReference>
<dbReference type="InterPro" id="IPR046838">
    <property type="entry name" value="BrxL_N"/>
</dbReference>
<protein>
    <submittedName>
        <fullName evidence="3">BREX system Lon protease-like protein BrxL</fullName>
    </submittedName>
</protein>
<dbReference type="RefSeq" id="WP_204660268.1">
    <property type="nucleotide sequence ID" value="NZ_CP056775.1"/>
</dbReference>
<evidence type="ECO:0000313" key="4">
    <source>
        <dbReference type="Proteomes" id="UP000612680"/>
    </source>
</evidence>
<dbReference type="Gene3D" id="3.30.870.30">
    <property type="entry name" value="MITD, C-terminal phospholipase D-like domain"/>
    <property type="match status" value="1"/>
</dbReference>
<dbReference type="Proteomes" id="UP000612680">
    <property type="component" value="Chromosome"/>
</dbReference>
<dbReference type="InterPro" id="IPR032341">
    <property type="entry name" value="MITD1_C"/>
</dbReference>
<feature type="domain" description="BREX system Lon protease-like BrxL N-terminal" evidence="2">
    <location>
        <begin position="11"/>
        <end position="140"/>
    </location>
</feature>
<evidence type="ECO:0000313" key="3">
    <source>
        <dbReference type="EMBL" id="QRQ99506.1"/>
    </source>
</evidence>
<dbReference type="PANTHER" id="PTHR21222:SF1">
    <property type="entry name" value="MIT DOMAIN-CONTAINING PROTEIN 1"/>
    <property type="match status" value="1"/>
</dbReference>
<feature type="domain" description="MITD1 C-terminal phospholipase D-like" evidence="1">
    <location>
        <begin position="568"/>
        <end position="709"/>
    </location>
</feature>
<dbReference type="InterPro" id="IPR038113">
    <property type="entry name" value="MITD1_C_sf"/>
</dbReference>
<accession>A0ABX7I0G8</accession>
<dbReference type="InterPro" id="IPR014061">
    <property type="entry name" value="BrxL-like"/>
</dbReference>
<dbReference type="Pfam" id="PF13337">
    <property type="entry name" value="BrxL_ATPase"/>
    <property type="match status" value="1"/>
</dbReference>
<dbReference type="NCBIfam" id="TIGR02688">
    <property type="entry name" value="BREX system Lon protease-like protein BrxL"/>
    <property type="match status" value="1"/>
</dbReference>
<dbReference type="Pfam" id="PF16565">
    <property type="entry name" value="MIT_C"/>
    <property type="match status" value="1"/>
</dbReference>
<reference evidence="3 4" key="1">
    <citation type="submission" date="2020-06" db="EMBL/GenBank/DDBJ databases">
        <title>Dyadobacter sandarakinus sp. nov., isolated from the soil of the Arctic Yellow River Station.</title>
        <authorList>
            <person name="Zhang Y."/>
            <person name="Peng F."/>
        </authorList>
    </citation>
    <scope>NUCLEOTIDE SEQUENCE [LARGE SCALE GENOMIC DNA]</scope>
    <source>
        <strain evidence="3 4">Q3-56</strain>
    </source>
</reference>
<gene>
    <name evidence="3" type="primary">brxL</name>
    <name evidence="3" type="ORF">HWI92_00545</name>
</gene>
<dbReference type="Pfam" id="PF20442">
    <property type="entry name" value="BrxL_N"/>
    <property type="match status" value="1"/>
</dbReference>
<name>A0ABX7I0G8_9BACT</name>
<proteinExistence type="predicted"/>
<evidence type="ECO:0000259" key="2">
    <source>
        <dbReference type="Pfam" id="PF20442"/>
    </source>
</evidence>
<sequence>MDALDHKLNEQFPGKVVRKDLVHQIKKAANVPSFVLEFLLSKYCATDDPDEIEAGKKAVLNVIESNYVRPNEANRAQSIVHQKGRHKFIDKVHVKFYERERRHWAAMENFNSTHIAINEKFYAENEKLLEGGIWAEVKVAHNDVEEDDYAFYIEELKPIQLARFNEQQFLTGRSAFTRDEWIDVILRSVGLNPAIMDNPPPEIKSKFPSGLRLKLHFLARLIPLVQSNYNFLELGPRGTGKSYFYSEFSPYSTLLSGGQASTATLLYNNARKKVGAVGFWDNIGFDEVGNMKIKDSDTIQIMKDYMANGRFSRGQEVIASASFAFVGNIDHSVEQLVNSYQHDLFITLPKAFDLAVQDRFFFFLPGWEIPKTDQKFLTNQFGLITDYMAEAFHYLFKHNTEYFNIVNRVQLGPNVQGRDELAIRKTISGLLKIIHPDGKPSPVELDELVAYAIEGRRRVKEQMNKRKPDDEFALIDLSFVDSAGIEQIIYCPESRYATATQNPRRSAEQLVEEPAAIKRVLIDEPAQSVRPSTADELTNAEIDENAIIELTPPALTEKHVKIHYGDRGFSYETVFGAYLIGAVEVVVEDPFIRTSHQIGNFLRFCELLVKLGDCEKVTLVTGADSVEQQEKNKVLFAQLGDSLEEQGVFLTLRFSETLHDREVWLSNGWRVRLGRGLDYFQSPAGNYLQIGTNDYGLRPCLETNIDFFKS</sequence>
<evidence type="ECO:0000259" key="1">
    <source>
        <dbReference type="Pfam" id="PF16565"/>
    </source>
</evidence>